<feature type="region of interest" description="Disordered" evidence="1">
    <location>
        <begin position="29"/>
        <end position="96"/>
    </location>
</feature>
<keyword evidence="4" id="KW-1185">Reference proteome</keyword>
<comment type="caution">
    <text evidence="3">The sequence shown here is derived from an EMBL/GenBank/DDBJ whole genome shotgun (WGS) entry which is preliminary data.</text>
</comment>
<name>A0A916Z654_9BACL</name>
<keyword evidence="2" id="KW-0732">Signal</keyword>
<dbReference type="PROSITE" id="PS51257">
    <property type="entry name" value="PROKAR_LIPOPROTEIN"/>
    <property type="match status" value="1"/>
</dbReference>
<evidence type="ECO:0000256" key="2">
    <source>
        <dbReference type="SAM" id="SignalP"/>
    </source>
</evidence>
<accession>A0A916Z654</accession>
<protein>
    <recommendedName>
        <fullName evidence="5">Lipoprotein</fullName>
    </recommendedName>
</protein>
<feature type="compositionally biased region" description="Low complexity" evidence="1">
    <location>
        <begin position="45"/>
        <end position="56"/>
    </location>
</feature>
<feature type="compositionally biased region" description="Polar residues" evidence="1">
    <location>
        <begin position="33"/>
        <end position="44"/>
    </location>
</feature>
<evidence type="ECO:0000256" key="1">
    <source>
        <dbReference type="SAM" id="MobiDB-lite"/>
    </source>
</evidence>
<feature type="signal peptide" evidence="2">
    <location>
        <begin position="1"/>
        <end position="28"/>
    </location>
</feature>
<reference evidence="3" key="1">
    <citation type="journal article" date="2014" name="Int. J. Syst. Evol. Microbiol.">
        <title>Complete genome sequence of Corynebacterium casei LMG S-19264T (=DSM 44701T), isolated from a smear-ripened cheese.</title>
        <authorList>
            <consortium name="US DOE Joint Genome Institute (JGI-PGF)"/>
            <person name="Walter F."/>
            <person name="Albersmeier A."/>
            <person name="Kalinowski J."/>
            <person name="Ruckert C."/>
        </authorList>
    </citation>
    <scope>NUCLEOTIDE SEQUENCE</scope>
    <source>
        <strain evidence="3">CGMCC 1.15178</strain>
    </source>
</reference>
<evidence type="ECO:0000313" key="3">
    <source>
        <dbReference type="EMBL" id="GGD76658.1"/>
    </source>
</evidence>
<gene>
    <name evidence="3" type="ORF">GCM10010911_38450</name>
</gene>
<dbReference type="RefSeq" id="WP_188993599.1">
    <property type="nucleotide sequence ID" value="NZ_BMHP01000002.1"/>
</dbReference>
<evidence type="ECO:0000313" key="4">
    <source>
        <dbReference type="Proteomes" id="UP000612456"/>
    </source>
</evidence>
<dbReference type="EMBL" id="BMHP01000002">
    <property type="protein sequence ID" value="GGD76658.1"/>
    <property type="molecule type" value="Genomic_DNA"/>
</dbReference>
<feature type="chain" id="PRO_5039631857" description="Lipoprotein" evidence="2">
    <location>
        <begin position="29"/>
        <end position="172"/>
    </location>
</feature>
<dbReference type="AlphaFoldDB" id="A0A916Z654"/>
<evidence type="ECO:0008006" key="5">
    <source>
        <dbReference type="Google" id="ProtNLM"/>
    </source>
</evidence>
<sequence>MNHTQTKPNKKKRTLWLISCAIALTVMAGCGSGDNNDTPVNGGSANPPANTDTNNNGSVTDPDTALPDPEPSEPSDNNGTDADPGTEGNTPTDPVEDKILKAEGEYVGEIDTHSVEINIEGTATVFQVDNEVSKQLADISDDASVIFEYVEKETDAGGEKVKQLWLKSIKQK</sequence>
<organism evidence="3 4">
    <name type="scientific">Paenibacillus nasutitermitis</name>
    <dbReference type="NCBI Taxonomy" id="1652958"/>
    <lineage>
        <taxon>Bacteria</taxon>
        <taxon>Bacillati</taxon>
        <taxon>Bacillota</taxon>
        <taxon>Bacilli</taxon>
        <taxon>Bacillales</taxon>
        <taxon>Paenibacillaceae</taxon>
        <taxon>Paenibacillus</taxon>
    </lineage>
</organism>
<dbReference type="Proteomes" id="UP000612456">
    <property type="component" value="Unassembled WGS sequence"/>
</dbReference>
<proteinExistence type="predicted"/>
<reference evidence="3" key="2">
    <citation type="submission" date="2020-09" db="EMBL/GenBank/DDBJ databases">
        <authorList>
            <person name="Sun Q."/>
            <person name="Zhou Y."/>
        </authorList>
    </citation>
    <scope>NUCLEOTIDE SEQUENCE</scope>
    <source>
        <strain evidence="3">CGMCC 1.15178</strain>
    </source>
</reference>